<evidence type="ECO:0000256" key="4">
    <source>
        <dbReference type="ARBA" id="ARBA00022723"/>
    </source>
</evidence>
<feature type="binding site" evidence="8">
    <location>
        <position position="176"/>
    </location>
    <ligand>
        <name>Zn(2+)</name>
        <dbReference type="ChEBI" id="CHEBI:29105"/>
        <label>2</label>
    </ligand>
</feature>
<dbReference type="SUPFAM" id="SSF53187">
    <property type="entry name" value="Zn-dependent exopeptidases"/>
    <property type="match status" value="1"/>
</dbReference>
<dbReference type="Gene3D" id="3.40.630.10">
    <property type="entry name" value="Zn peptidases"/>
    <property type="match status" value="1"/>
</dbReference>
<dbReference type="RefSeq" id="WP_166172514.1">
    <property type="nucleotide sequence ID" value="NZ_CP045119.1"/>
</dbReference>
<evidence type="ECO:0000256" key="2">
    <source>
        <dbReference type="ARBA" id="ARBA00022438"/>
    </source>
</evidence>
<dbReference type="KEGG" id="rub:GBA63_00635"/>
<evidence type="ECO:0000256" key="8">
    <source>
        <dbReference type="PIRSR" id="PIRSR001123-2"/>
    </source>
</evidence>
<keyword evidence="2" id="KW-0031">Aminopeptidase</keyword>
<dbReference type="Pfam" id="PF05343">
    <property type="entry name" value="Peptidase_M42"/>
    <property type="match status" value="1"/>
</dbReference>
<sequence length="349" mass="37556">MALNETLLRRLIETPGVSGREEQQRAISREELGALADEVRTDLMGSVIGTKKGSDDVRVMVAAHTDEIGFLVKHIDDKGFLRLQTLGGHDPSNMVSQRVVVTTAGGEALKGALQPQRKPPHIATEVDKKPPTADEFFVDLGMEADEVKEKVRVGDYAVMDRTLEKVGANYIGKAMDDRIGVFVMYEAMRALGDHEATVYAAATSQEEVGLRGAAASGSALRPTVVVALDVTLAMDIPGGGNENEISALGKGVALKIMDGYSISHPKLVEHFRAIAERENIPHQMEILPFGGTDAGGVQRLHGGIPAITLSIPCRYVHTPNEMVNAEDVQAAITLLARYLEEAHTGDYAL</sequence>
<protein>
    <submittedName>
        <fullName evidence="9">M20/M25/M40 family metallo-hydrolase</fullName>
    </submittedName>
</protein>
<name>A0A6G8Q4D7_9ACTN</name>
<dbReference type="PIRSF" id="PIRSF001123">
    <property type="entry name" value="PepA_GA"/>
    <property type="match status" value="1"/>
</dbReference>
<keyword evidence="5 9" id="KW-0378">Hydrolase</keyword>
<dbReference type="SUPFAM" id="SSF101821">
    <property type="entry name" value="Aminopeptidase/glucanase lid domain"/>
    <property type="match status" value="1"/>
</dbReference>
<dbReference type="AlphaFoldDB" id="A0A6G8Q4D7"/>
<dbReference type="Proteomes" id="UP000501452">
    <property type="component" value="Chromosome"/>
</dbReference>
<feature type="binding site" evidence="8">
    <location>
        <position position="64"/>
    </location>
    <ligand>
        <name>Zn(2+)</name>
        <dbReference type="ChEBI" id="CHEBI:29105"/>
        <label>1</label>
    </ligand>
</feature>
<dbReference type="PANTHER" id="PTHR32481">
    <property type="entry name" value="AMINOPEPTIDASE"/>
    <property type="match status" value="1"/>
</dbReference>
<dbReference type="InterPro" id="IPR008007">
    <property type="entry name" value="Peptidase_M42"/>
</dbReference>
<evidence type="ECO:0000256" key="7">
    <source>
        <dbReference type="PIRSR" id="PIRSR001123-1"/>
    </source>
</evidence>
<evidence type="ECO:0000256" key="1">
    <source>
        <dbReference type="ARBA" id="ARBA00006272"/>
    </source>
</evidence>
<evidence type="ECO:0000256" key="6">
    <source>
        <dbReference type="PIRNR" id="PIRNR001123"/>
    </source>
</evidence>
<evidence type="ECO:0000313" key="10">
    <source>
        <dbReference type="Proteomes" id="UP000501452"/>
    </source>
</evidence>
<gene>
    <name evidence="9" type="ORF">GBA63_00635</name>
</gene>
<dbReference type="GO" id="GO:0046872">
    <property type="term" value="F:metal ion binding"/>
    <property type="evidence" value="ECO:0007669"/>
    <property type="project" value="UniProtKB-UniRule"/>
</dbReference>
<feature type="binding site" evidence="8">
    <location>
        <position position="207"/>
    </location>
    <ligand>
        <name>Zn(2+)</name>
        <dbReference type="ChEBI" id="CHEBI:29105"/>
        <label>2</label>
    </ligand>
</feature>
<reference evidence="9 10" key="1">
    <citation type="submission" date="2019-10" db="EMBL/GenBank/DDBJ databases">
        <title>Rubrobacter sp nov SCSIO 52090 isolated from a deep-sea sediment in the South China Sea.</title>
        <authorList>
            <person name="Chen R.W."/>
        </authorList>
    </citation>
    <scope>NUCLEOTIDE SEQUENCE [LARGE SCALE GENOMIC DNA]</scope>
    <source>
        <strain evidence="9 10">SCSIO 52909</strain>
    </source>
</reference>
<feature type="binding site" evidence="8">
    <location>
        <position position="176"/>
    </location>
    <ligand>
        <name>Zn(2+)</name>
        <dbReference type="ChEBI" id="CHEBI:29105"/>
        <label>1</label>
    </ligand>
</feature>
<keyword evidence="4 8" id="KW-0479">Metal-binding</keyword>
<dbReference type="GO" id="GO:0004177">
    <property type="term" value="F:aminopeptidase activity"/>
    <property type="evidence" value="ECO:0007669"/>
    <property type="project" value="UniProtKB-UniRule"/>
</dbReference>
<evidence type="ECO:0000313" key="9">
    <source>
        <dbReference type="EMBL" id="QIN81289.1"/>
    </source>
</evidence>
<feature type="active site" description="Proton acceptor" evidence="7">
    <location>
        <position position="206"/>
    </location>
</feature>
<comment type="cofactor">
    <cofactor evidence="8">
        <name>a divalent metal cation</name>
        <dbReference type="ChEBI" id="CHEBI:60240"/>
    </cofactor>
    <text evidence="8">Binds 2 divalent metal cations per subunit.</text>
</comment>
<feature type="binding site" evidence="8">
    <location>
        <position position="317"/>
    </location>
    <ligand>
        <name>Zn(2+)</name>
        <dbReference type="ChEBI" id="CHEBI:29105"/>
        <label>2</label>
    </ligand>
</feature>
<keyword evidence="3" id="KW-0645">Protease</keyword>
<dbReference type="GO" id="GO:0006508">
    <property type="term" value="P:proteolysis"/>
    <property type="evidence" value="ECO:0007669"/>
    <property type="project" value="UniProtKB-KW"/>
</dbReference>
<comment type="similarity">
    <text evidence="1 6">Belongs to the peptidase M42 family.</text>
</comment>
<accession>A0A6G8Q4D7</accession>
<dbReference type="Gene3D" id="2.40.30.40">
    <property type="entry name" value="Peptidase M42, domain 2"/>
    <property type="match status" value="1"/>
</dbReference>
<organism evidence="9 10">
    <name type="scientific">Rubrobacter tropicus</name>
    <dbReference type="NCBI Taxonomy" id="2653851"/>
    <lineage>
        <taxon>Bacteria</taxon>
        <taxon>Bacillati</taxon>
        <taxon>Actinomycetota</taxon>
        <taxon>Rubrobacteria</taxon>
        <taxon>Rubrobacterales</taxon>
        <taxon>Rubrobacteraceae</taxon>
        <taxon>Rubrobacter</taxon>
    </lineage>
</organism>
<dbReference type="CDD" id="cd05656">
    <property type="entry name" value="M42_Frv"/>
    <property type="match status" value="1"/>
</dbReference>
<dbReference type="EMBL" id="CP045119">
    <property type="protein sequence ID" value="QIN81289.1"/>
    <property type="molecule type" value="Genomic_DNA"/>
</dbReference>
<proteinExistence type="inferred from homology"/>
<evidence type="ECO:0000256" key="3">
    <source>
        <dbReference type="ARBA" id="ARBA00022670"/>
    </source>
</evidence>
<dbReference type="PANTHER" id="PTHR32481:SF0">
    <property type="entry name" value="AMINOPEPTIDASE YPDE-RELATED"/>
    <property type="match status" value="1"/>
</dbReference>
<feature type="binding site" evidence="8">
    <location>
        <position position="229"/>
    </location>
    <ligand>
        <name>Zn(2+)</name>
        <dbReference type="ChEBI" id="CHEBI:29105"/>
        <label>1</label>
    </ligand>
</feature>
<dbReference type="InterPro" id="IPR023367">
    <property type="entry name" value="Peptidase_M42_dom2"/>
</dbReference>
<evidence type="ECO:0000256" key="5">
    <source>
        <dbReference type="ARBA" id="ARBA00022801"/>
    </source>
</evidence>
<keyword evidence="10" id="KW-1185">Reference proteome</keyword>
<dbReference type="InterPro" id="IPR051464">
    <property type="entry name" value="Peptidase_M42_aminopept"/>
</dbReference>